<evidence type="ECO:0000313" key="1">
    <source>
        <dbReference type="EMBL" id="KAK2665847.1"/>
    </source>
</evidence>
<gene>
    <name evidence="1" type="ORF">Ddye_004421</name>
</gene>
<dbReference type="Proteomes" id="UP001280121">
    <property type="component" value="Unassembled WGS sequence"/>
</dbReference>
<name>A0AAE0CW79_9ROSI</name>
<dbReference type="EMBL" id="JANJYI010000001">
    <property type="protein sequence ID" value="KAK2665847.1"/>
    <property type="molecule type" value="Genomic_DNA"/>
</dbReference>
<accession>A0AAE0CW79</accession>
<organism evidence="1 2">
    <name type="scientific">Dipteronia dyeriana</name>
    <dbReference type="NCBI Taxonomy" id="168575"/>
    <lineage>
        <taxon>Eukaryota</taxon>
        <taxon>Viridiplantae</taxon>
        <taxon>Streptophyta</taxon>
        <taxon>Embryophyta</taxon>
        <taxon>Tracheophyta</taxon>
        <taxon>Spermatophyta</taxon>
        <taxon>Magnoliopsida</taxon>
        <taxon>eudicotyledons</taxon>
        <taxon>Gunneridae</taxon>
        <taxon>Pentapetalae</taxon>
        <taxon>rosids</taxon>
        <taxon>malvids</taxon>
        <taxon>Sapindales</taxon>
        <taxon>Sapindaceae</taxon>
        <taxon>Hippocastanoideae</taxon>
        <taxon>Acereae</taxon>
        <taxon>Dipteronia</taxon>
    </lineage>
</organism>
<evidence type="ECO:0000313" key="2">
    <source>
        <dbReference type="Proteomes" id="UP001280121"/>
    </source>
</evidence>
<sequence>MEQGYDDPYILTGTPPHLEKLTGTAKKFLIRFGKQENEYYKSDFVVSAIIDEIMPQSLVNQIQADIPLTPSPTPQIVAATPITSSQSHLTETTLKTSKCMKRKLFSELNDITPHR</sequence>
<keyword evidence="2" id="KW-1185">Reference proteome</keyword>
<comment type="caution">
    <text evidence="1">The sequence shown here is derived from an EMBL/GenBank/DDBJ whole genome shotgun (WGS) entry which is preliminary data.</text>
</comment>
<proteinExistence type="predicted"/>
<dbReference type="AlphaFoldDB" id="A0AAE0CW79"/>
<protein>
    <submittedName>
        <fullName evidence="1">Uncharacterized protein</fullName>
    </submittedName>
</protein>
<reference evidence="1" key="1">
    <citation type="journal article" date="2023" name="Plant J.">
        <title>Genome sequences and population genomics provide insights into the demographic history, inbreeding, and mutation load of two 'living fossil' tree species of Dipteronia.</title>
        <authorList>
            <person name="Feng Y."/>
            <person name="Comes H.P."/>
            <person name="Chen J."/>
            <person name="Zhu S."/>
            <person name="Lu R."/>
            <person name="Zhang X."/>
            <person name="Li P."/>
            <person name="Qiu J."/>
            <person name="Olsen K.M."/>
            <person name="Qiu Y."/>
        </authorList>
    </citation>
    <scope>NUCLEOTIDE SEQUENCE</scope>
    <source>
        <strain evidence="1">KIB01</strain>
    </source>
</reference>